<dbReference type="GO" id="GO:0005886">
    <property type="term" value="C:plasma membrane"/>
    <property type="evidence" value="ECO:0007669"/>
    <property type="project" value="UniProtKB-SubCell"/>
</dbReference>
<feature type="transmembrane region" description="Helical" evidence="10">
    <location>
        <begin position="182"/>
        <end position="202"/>
    </location>
</feature>
<dbReference type="Gene3D" id="6.10.140.1330">
    <property type="match status" value="1"/>
</dbReference>
<evidence type="ECO:0000256" key="3">
    <source>
        <dbReference type="ARBA" id="ARBA00022475"/>
    </source>
</evidence>
<dbReference type="GO" id="GO:0098719">
    <property type="term" value="P:sodium ion import across plasma membrane"/>
    <property type="evidence" value="ECO:0007669"/>
    <property type="project" value="TreeGrafter"/>
</dbReference>
<dbReference type="RefSeq" id="WP_136448854.1">
    <property type="nucleotide sequence ID" value="NZ_SSXH01000455.1"/>
</dbReference>
<feature type="region of interest" description="Disordered" evidence="11">
    <location>
        <begin position="458"/>
        <end position="479"/>
    </location>
</feature>
<feature type="transmembrane region" description="Helical" evidence="10">
    <location>
        <begin position="222"/>
        <end position="247"/>
    </location>
</feature>
<dbReference type="InterPro" id="IPR006153">
    <property type="entry name" value="Cation/H_exchanger_TM"/>
</dbReference>
<evidence type="ECO:0000256" key="10">
    <source>
        <dbReference type="RuleBase" id="RU366002"/>
    </source>
</evidence>
<feature type="transmembrane region" description="Helical" evidence="10">
    <location>
        <begin position="299"/>
        <end position="322"/>
    </location>
</feature>
<dbReference type="Proteomes" id="UP000305282">
    <property type="component" value="Unassembled WGS sequence"/>
</dbReference>
<evidence type="ECO:0000256" key="9">
    <source>
        <dbReference type="ARBA" id="ARBA00023201"/>
    </source>
</evidence>
<comment type="similarity">
    <text evidence="10">Belongs to the monovalent cation:proton antiporter 1 (CPA1) transporter (TC 2.A.36) family.</text>
</comment>
<evidence type="ECO:0000259" key="12">
    <source>
        <dbReference type="Pfam" id="PF00999"/>
    </source>
</evidence>
<comment type="function">
    <text evidence="10">Na(+)/H(+) antiporter that extrudes sodium in exchange for external protons.</text>
</comment>
<evidence type="ECO:0000256" key="2">
    <source>
        <dbReference type="ARBA" id="ARBA00022448"/>
    </source>
</evidence>
<name>A0A4S5ECS1_9ACTN</name>
<feature type="transmembrane region" description="Helical" evidence="10">
    <location>
        <begin position="54"/>
        <end position="74"/>
    </location>
</feature>
<dbReference type="InterPro" id="IPR004705">
    <property type="entry name" value="Cation/H_exchanger_CPA1_bac"/>
</dbReference>
<dbReference type="GO" id="GO:0015385">
    <property type="term" value="F:sodium:proton antiporter activity"/>
    <property type="evidence" value="ECO:0007669"/>
    <property type="project" value="InterPro"/>
</dbReference>
<feature type="transmembrane region" description="Helical" evidence="10">
    <location>
        <begin position="268"/>
        <end position="293"/>
    </location>
</feature>
<comment type="caution">
    <text evidence="13">The sequence shown here is derived from an EMBL/GenBank/DDBJ whole genome shotgun (WGS) entry which is preliminary data.</text>
</comment>
<keyword evidence="14" id="KW-1185">Reference proteome</keyword>
<dbReference type="GO" id="GO:0015386">
    <property type="term" value="F:potassium:proton antiporter activity"/>
    <property type="evidence" value="ECO:0007669"/>
    <property type="project" value="TreeGrafter"/>
</dbReference>
<gene>
    <name evidence="13" type="ORF">E7Y31_16260</name>
</gene>
<proteinExistence type="inferred from homology"/>
<feature type="domain" description="Cation/H+ exchanger transmembrane" evidence="12">
    <location>
        <begin position="13"/>
        <end position="401"/>
    </location>
</feature>
<dbReference type="EMBL" id="SSXH01000455">
    <property type="protein sequence ID" value="THJ69463.1"/>
    <property type="molecule type" value="Genomic_DNA"/>
</dbReference>
<protein>
    <submittedName>
        <fullName evidence="13">Na+/H+ antiporter</fullName>
    </submittedName>
</protein>
<dbReference type="NCBIfam" id="TIGR00831">
    <property type="entry name" value="a_cpa1"/>
    <property type="match status" value="1"/>
</dbReference>
<sequence length="537" mass="56604">MLEEITFGLIGVALVVTAALAARRFGLPAPVLLVGASTVYALLPGPTVRLEPDLVLALIIPPLLFSAALSASLVEIRANLRAVVSLSVLLVVVTALVTGAALVVVVPGLSFAGACALGAALAPPDAVSALSIGRRVGLPDRLRTVIEGESLFNDATALTLYSVAVAATIDGRFDVPRVAGRFLLAVIGGLAVGLAVSWLVGQLRLRIEDPVTETTVSLATPFAAYVPAEALHASGVLAVVTAGLILGSQSRSLLSGPARLHARAVWRLVDLLLEGFVFLLIGQQLAAVIPAIGHYPLSTVAAATAVTVGAVVLVRPLWLLLPAMLPSRLRFLSPHPHLSTRELAALSWSGMRGVISLAAVFALPISVDGAGFPHRDLLVFCAYVAVLVTLVGQGLTFGPVLHRLNVRPDVDEARRQRARARVAAADAGLRTLAAVHDQGQLPDDLILRLRTAAEERKRRSQDSLRALSRADSGRPPTASLTEAFGRVRRTMIEAERDELQLWRDIGHLSDASLRLLEDELDHEEGALPPPQPQPPPS</sequence>
<evidence type="ECO:0000256" key="7">
    <source>
        <dbReference type="ARBA" id="ARBA00023065"/>
    </source>
</evidence>
<keyword evidence="10" id="KW-0050">Antiport</keyword>
<evidence type="ECO:0000256" key="6">
    <source>
        <dbReference type="ARBA" id="ARBA00023053"/>
    </source>
</evidence>
<reference evidence="13 14" key="1">
    <citation type="submission" date="2019-04" db="EMBL/GenBank/DDBJ databases">
        <title>Draft genome sequences for three unisolated Alnus-infective Frankia Sp+ strains, AgTrS, AiOr and AvVan, the first sequenced Frankia strains able to sporulate in-planta.</title>
        <authorList>
            <person name="Bethencourt L."/>
            <person name="Vautrin F."/>
            <person name="Taib N."/>
            <person name="Dubost A."/>
            <person name="Castro-Garcia L."/>
            <person name="Imbaud O."/>
            <person name="Abrouk D."/>
            <person name="Fournier P."/>
            <person name="Briolay J."/>
            <person name="Nguyen A."/>
            <person name="Normand P."/>
            <person name="Fernandez M.P."/>
            <person name="Brochier-Armanet C."/>
            <person name="Herrera-Belaroussi A."/>
        </authorList>
    </citation>
    <scope>NUCLEOTIDE SEQUENCE [LARGE SCALE GENOMIC DNA]</scope>
    <source>
        <strain evidence="13 14">AvVan</strain>
    </source>
</reference>
<keyword evidence="5 10" id="KW-1133">Transmembrane helix</keyword>
<dbReference type="AlphaFoldDB" id="A0A4S5ECS1"/>
<dbReference type="Pfam" id="PF00999">
    <property type="entry name" value="Na_H_Exchanger"/>
    <property type="match status" value="1"/>
</dbReference>
<feature type="transmembrane region" description="Helical" evidence="10">
    <location>
        <begin position="86"/>
        <end position="105"/>
    </location>
</feature>
<dbReference type="GO" id="GO:0051453">
    <property type="term" value="P:regulation of intracellular pH"/>
    <property type="evidence" value="ECO:0007669"/>
    <property type="project" value="TreeGrafter"/>
</dbReference>
<evidence type="ECO:0000256" key="8">
    <source>
        <dbReference type="ARBA" id="ARBA00023136"/>
    </source>
</evidence>
<evidence type="ECO:0000256" key="1">
    <source>
        <dbReference type="ARBA" id="ARBA00004651"/>
    </source>
</evidence>
<feature type="transmembrane region" description="Helical" evidence="10">
    <location>
        <begin position="111"/>
        <end position="133"/>
    </location>
</feature>
<evidence type="ECO:0000313" key="13">
    <source>
        <dbReference type="EMBL" id="THJ69463.1"/>
    </source>
</evidence>
<feature type="compositionally biased region" description="Pro residues" evidence="11">
    <location>
        <begin position="527"/>
        <end position="537"/>
    </location>
</feature>
<evidence type="ECO:0000313" key="14">
    <source>
        <dbReference type="Proteomes" id="UP000305282"/>
    </source>
</evidence>
<keyword evidence="3 10" id="KW-1003">Cell membrane</keyword>
<evidence type="ECO:0000256" key="11">
    <source>
        <dbReference type="SAM" id="MobiDB-lite"/>
    </source>
</evidence>
<keyword evidence="6 10" id="KW-0915">Sodium</keyword>
<evidence type="ECO:0000256" key="5">
    <source>
        <dbReference type="ARBA" id="ARBA00022989"/>
    </source>
</evidence>
<comment type="caution">
    <text evidence="10">Lacks conserved residue(s) required for the propagation of feature annotation.</text>
</comment>
<dbReference type="PANTHER" id="PTHR10110">
    <property type="entry name" value="SODIUM/HYDROGEN EXCHANGER"/>
    <property type="match status" value="1"/>
</dbReference>
<dbReference type="PANTHER" id="PTHR10110:SF86">
    <property type="entry name" value="SODIUM_HYDROGEN EXCHANGER 7"/>
    <property type="match status" value="1"/>
</dbReference>
<dbReference type="InterPro" id="IPR018422">
    <property type="entry name" value="Cation/H_exchanger_CPA1"/>
</dbReference>
<accession>A0A4S5ECS1</accession>
<feature type="region of interest" description="Disordered" evidence="11">
    <location>
        <begin position="516"/>
        <end position="537"/>
    </location>
</feature>
<keyword evidence="9 10" id="KW-0739">Sodium transport</keyword>
<keyword evidence="4 10" id="KW-0812">Transmembrane</keyword>
<comment type="subcellular location">
    <subcellularLocation>
        <location evidence="1 10">Cell membrane</location>
        <topology evidence="1 10">Multi-pass membrane protein</topology>
    </subcellularLocation>
</comment>
<keyword evidence="7 10" id="KW-0406">Ion transport</keyword>
<feature type="transmembrane region" description="Helical" evidence="10">
    <location>
        <begin position="343"/>
        <end position="365"/>
    </location>
</feature>
<feature type="transmembrane region" description="Helical" evidence="10">
    <location>
        <begin position="377"/>
        <end position="397"/>
    </location>
</feature>
<organism evidence="13 14">
    <name type="scientific">Candidatus Frankia alpina</name>
    <dbReference type="NCBI Taxonomy" id="2699483"/>
    <lineage>
        <taxon>Bacteria</taxon>
        <taxon>Bacillati</taxon>
        <taxon>Actinomycetota</taxon>
        <taxon>Actinomycetes</taxon>
        <taxon>Frankiales</taxon>
        <taxon>Frankiaceae</taxon>
        <taxon>Frankia</taxon>
    </lineage>
</organism>
<dbReference type="OrthoDB" id="57886at2"/>
<evidence type="ECO:0000256" key="4">
    <source>
        <dbReference type="ARBA" id="ARBA00022692"/>
    </source>
</evidence>
<keyword evidence="8 10" id="KW-0472">Membrane</keyword>
<keyword evidence="2 10" id="KW-0813">Transport</keyword>